<dbReference type="InterPro" id="IPR040424">
    <property type="entry name" value="Smn1"/>
</dbReference>
<dbReference type="GO" id="GO:0097504">
    <property type="term" value="C:Gemini of Cajal bodies"/>
    <property type="evidence" value="ECO:0007669"/>
    <property type="project" value="UniProtKB-SubCell"/>
</dbReference>
<dbReference type="GO" id="GO:0006397">
    <property type="term" value="P:mRNA processing"/>
    <property type="evidence" value="ECO:0007669"/>
    <property type="project" value="UniProtKB-KW"/>
</dbReference>
<dbReference type="EMBL" id="LIAE01009884">
    <property type="protein sequence ID" value="PAV67753.1"/>
    <property type="molecule type" value="Genomic_DNA"/>
</dbReference>
<comment type="subcellular location">
    <subcellularLocation>
        <location evidence="1">Cytoplasm</location>
        <location evidence="1">Myofibril</location>
        <location evidence="1">Sarcomere</location>
        <location evidence="1">Z line</location>
    </subcellularLocation>
    <subcellularLocation>
        <location evidence="2">Nucleus</location>
        <location evidence="2">Cajal body</location>
    </subcellularLocation>
    <subcellularLocation>
        <location evidence="7">Nucleus</location>
        <location evidence="7">Gem</location>
    </subcellularLocation>
</comment>
<proteinExistence type="inferred from homology"/>
<evidence type="ECO:0000256" key="4">
    <source>
        <dbReference type="ARBA" id="ARBA00022664"/>
    </source>
</evidence>
<dbReference type="GO" id="GO:0030018">
    <property type="term" value="C:Z disc"/>
    <property type="evidence" value="ECO:0007669"/>
    <property type="project" value="UniProtKB-SubCell"/>
</dbReference>
<evidence type="ECO:0000259" key="9">
    <source>
        <dbReference type="PROSITE" id="PS50304"/>
    </source>
</evidence>
<dbReference type="GO" id="GO:0003723">
    <property type="term" value="F:RNA binding"/>
    <property type="evidence" value="ECO:0007669"/>
    <property type="project" value="InterPro"/>
</dbReference>
<feature type="domain" description="Tudor" evidence="9">
    <location>
        <begin position="52"/>
        <end position="112"/>
    </location>
</feature>
<feature type="region of interest" description="Disordered" evidence="8">
    <location>
        <begin position="123"/>
        <end position="152"/>
    </location>
</feature>
<dbReference type="CDD" id="cd22852">
    <property type="entry name" value="SMN_C"/>
    <property type="match status" value="1"/>
</dbReference>
<evidence type="ECO:0000313" key="10">
    <source>
        <dbReference type="EMBL" id="PAV67753.1"/>
    </source>
</evidence>
<evidence type="ECO:0000256" key="2">
    <source>
        <dbReference type="ARBA" id="ARBA00004408"/>
    </source>
</evidence>
<dbReference type="PROSITE" id="PS50304">
    <property type="entry name" value="TUDOR"/>
    <property type="match status" value="1"/>
</dbReference>
<evidence type="ECO:0000256" key="8">
    <source>
        <dbReference type="SAM" id="MobiDB-lite"/>
    </source>
</evidence>
<keyword evidence="5" id="KW-0508">mRNA splicing</keyword>
<keyword evidence="6" id="KW-0539">Nucleus</keyword>
<keyword evidence="11" id="KW-1185">Reference proteome</keyword>
<dbReference type="Gene3D" id="2.30.30.140">
    <property type="match status" value="1"/>
</dbReference>
<dbReference type="Gene3D" id="3.40.190.10">
    <property type="entry name" value="Periplasmic binding protein-like II"/>
    <property type="match status" value="1"/>
</dbReference>
<dbReference type="Pfam" id="PF20635">
    <property type="entry name" value="SMN_YG-box"/>
    <property type="match status" value="1"/>
</dbReference>
<evidence type="ECO:0000256" key="7">
    <source>
        <dbReference type="ARBA" id="ARBA00034695"/>
    </source>
</evidence>
<dbReference type="InterPro" id="IPR049481">
    <property type="entry name" value="SMN_G2-BD"/>
</dbReference>
<dbReference type="STRING" id="2018661.A0A2A2K1J3"/>
<dbReference type="SMART" id="SM00333">
    <property type="entry name" value="TUDOR"/>
    <property type="match status" value="1"/>
</dbReference>
<comment type="similarity">
    <text evidence="3">Belongs to the SMN family.</text>
</comment>
<dbReference type="SUPFAM" id="SSF63748">
    <property type="entry name" value="Tudor/PWWP/MBT"/>
    <property type="match status" value="1"/>
</dbReference>
<sequence>MTTVYKKGEEDSEWDDTELIQMYDESIKATYEKIGEGNAKKANESAVLSPLDWKIGDKCMALYHEDELWYPATIQELAHQEAKARVIFEGYENEEWIDMKDLNREIDEIDEEESIDMKSEMIEPHPSQKKPHPSVMPPLGPPPPFALNPTGTIPDDEQAKSAMLMSWYMAGYHTGYYAASKFYHLAIADMNKKTKKK</sequence>
<dbReference type="InterPro" id="IPR010304">
    <property type="entry name" value="SMN_Tudor"/>
</dbReference>
<evidence type="ECO:0000256" key="1">
    <source>
        <dbReference type="ARBA" id="ARBA00004216"/>
    </source>
</evidence>
<dbReference type="InterPro" id="IPR047313">
    <property type="entry name" value="SMN_C"/>
</dbReference>
<organism evidence="10 11">
    <name type="scientific">Diploscapter pachys</name>
    <dbReference type="NCBI Taxonomy" id="2018661"/>
    <lineage>
        <taxon>Eukaryota</taxon>
        <taxon>Metazoa</taxon>
        <taxon>Ecdysozoa</taxon>
        <taxon>Nematoda</taxon>
        <taxon>Chromadorea</taxon>
        <taxon>Rhabditida</taxon>
        <taxon>Rhabditina</taxon>
        <taxon>Rhabditomorpha</taxon>
        <taxon>Rhabditoidea</taxon>
        <taxon>Rhabditidae</taxon>
        <taxon>Diploscapter</taxon>
    </lineage>
</organism>
<name>A0A2A2K1J3_9BILA</name>
<evidence type="ECO:0000256" key="5">
    <source>
        <dbReference type="ARBA" id="ARBA00023187"/>
    </source>
</evidence>
<dbReference type="PANTHER" id="PTHR39267:SF1">
    <property type="entry name" value="SURVIVAL MOTOR NEURON PROTEIN"/>
    <property type="match status" value="1"/>
</dbReference>
<dbReference type="AlphaFoldDB" id="A0A2A2K1J3"/>
<accession>A0A2A2K1J3</accession>
<gene>
    <name evidence="10" type="ORF">WR25_04250</name>
</gene>
<dbReference type="Pfam" id="PF06003">
    <property type="entry name" value="SMN_Tudor"/>
    <property type="match status" value="1"/>
</dbReference>
<dbReference type="Pfam" id="PF20636">
    <property type="entry name" value="SMN_G2-BD"/>
    <property type="match status" value="1"/>
</dbReference>
<dbReference type="InterPro" id="IPR002999">
    <property type="entry name" value="Tudor"/>
</dbReference>
<comment type="caution">
    <text evidence="10">The sequence shown here is derived from an EMBL/GenBank/DDBJ whole genome shotgun (WGS) entry which is preliminary data.</text>
</comment>
<reference evidence="10 11" key="1">
    <citation type="journal article" date="2017" name="Curr. Biol.">
        <title>Genome architecture and evolution of a unichromosomal asexual nematode.</title>
        <authorList>
            <person name="Fradin H."/>
            <person name="Zegar C."/>
            <person name="Gutwein M."/>
            <person name="Lucas J."/>
            <person name="Kovtun M."/>
            <person name="Corcoran D."/>
            <person name="Baugh L.R."/>
            <person name="Kiontke K."/>
            <person name="Gunsalus K."/>
            <person name="Fitch D.H."/>
            <person name="Piano F."/>
        </authorList>
    </citation>
    <scope>NUCLEOTIDE SEQUENCE [LARGE SCALE GENOMIC DNA]</scope>
    <source>
        <strain evidence="10">PF1309</strain>
    </source>
</reference>
<dbReference type="Proteomes" id="UP000218231">
    <property type="component" value="Unassembled WGS sequence"/>
</dbReference>
<dbReference type="PANTHER" id="PTHR39267">
    <property type="entry name" value="SURVIVAL MOTOR NEURON-LIKE PROTEIN 1"/>
    <property type="match status" value="1"/>
</dbReference>
<feature type="compositionally biased region" description="Pro residues" evidence="8">
    <location>
        <begin position="134"/>
        <end position="146"/>
    </location>
</feature>
<dbReference type="GO" id="GO:0008380">
    <property type="term" value="P:RNA splicing"/>
    <property type="evidence" value="ECO:0007669"/>
    <property type="project" value="UniProtKB-KW"/>
</dbReference>
<evidence type="ECO:0000256" key="6">
    <source>
        <dbReference type="ARBA" id="ARBA00023242"/>
    </source>
</evidence>
<keyword evidence="4" id="KW-0507">mRNA processing</keyword>
<dbReference type="GO" id="GO:0015030">
    <property type="term" value="C:Cajal body"/>
    <property type="evidence" value="ECO:0007669"/>
    <property type="project" value="UniProtKB-SubCell"/>
</dbReference>
<evidence type="ECO:0000313" key="11">
    <source>
        <dbReference type="Proteomes" id="UP000218231"/>
    </source>
</evidence>
<evidence type="ECO:0000256" key="3">
    <source>
        <dbReference type="ARBA" id="ARBA00005371"/>
    </source>
</evidence>
<protein>
    <recommendedName>
        <fullName evidence="9">Tudor domain-containing protein</fullName>
    </recommendedName>
</protein>
<dbReference type="OrthoDB" id="197400at2759"/>